<accession>A0AAD3WXM8</accession>
<proteinExistence type="predicted"/>
<dbReference type="Proteomes" id="UP000480943">
    <property type="component" value="Unassembled WGS sequence"/>
</dbReference>
<protein>
    <recommendedName>
        <fullName evidence="3">Alpha/beta hydrolase</fullName>
    </recommendedName>
</protein>
<name>A0AAD3WXM8_PHODD</name>
<evidence type="ECO:0008006" key="3">
    <source>
        <dbReference type="Google" id="ProtNLM"/>
    </source>
</evidence>
<dbReference type="SUPFAM" id="SSF53474">
    <property type="entry name" value="alpha/beta-Hydrolases"/>
    <property type="match status" value="1"/>
</dbReference>
<organism evidence="1 2">
    <name type="scientific">Photobacterium damselae subsp. damselae</name>
    <name type="common">Listonella damsela</name>
    <dbReference type="NCBI Taxonomy" id="85581"/>
    <lineage>
        <taxon>Bacteria</taxon>
        <taxon>Pseudomonadati</taxon>
        <taxon>Pseudomonadota</taxon>
        <taxon>Gammaproteobacteria</taxon>
        <taxon>Vibrionales</taxon>
        <taxon>Vibrionaceae</taxon>
        <taxon>Photobacterium</taxon>
    </lineage>
</organism>
<dbReference type="InterPro" id="IPR029058">
    <property type="entry name" value="AB_hydrolase_fold"/>
</dbReference>
<dbReference type="EMBL" id="VZUQ01000033">
    <property type="protein sequence ID" value="KAB1183224.1"/>
    <property type="molecule type" value="Genomic_DNA"/>
</dbReference>
<dbReference type="Gene3D" id="3.40.50.1820">
    <property type="entry name" value="alpha/beta hydrolase"/>
    <property type="match status" value="1"/>
</dbReference>
<sequence>MNKHYIAIHGRSNKPPAHILEDSWLRAINDGRKQTNQSLINKSQFSMAYYADVFYQQPLYFDPEPYLPSLPKPSPLEPYVPYVPSLPFLPYLPDMTDIPSNHSPIPLAVDEDHLSEMMEQNKWRLDNHFFEPLLPEFGVYRALNYLSKPLLRYWLTDVYHYFHDPAFALEIEKPLIRLLQQYRHHSITLISHSLGTVIAYNVLQKLAVQRTTQDITIDKWITLGSPLGLASVKAQLKRNLQSPLAVPENVSAWLNYSDKRDIVCIDGDLADDFAKNNSGVSVQDFQVVNAYPGNPHKSYGYLQGLGMYLSSRK</sequence>
<evidence type="ECO:0000313" key="1">
    <source>
        <dbReference type="EMBL" id="KAB1183224.1"/>
    </source>
</evidence>
<evidence type="ECO:0000313" key="2">
    <source>
        <dbReference type="Proteomes" id="UP000480943"/>
    </source>
</evidence>
<reference evidence="1 2" key="1">
    <citation type="submission" date="2019-09" db="EMBL/GenBank/DDBJ databases">
        <title>Photobacterium damselae subsp. damselae CDC-2227-81, a human clinical isolate.</title>
        <authorList>
            <person name="Osorio C.R."/>
        </authorList>
    </citation>
    <scope>NUCLEOTIDE SEQUENCE [LARGE SCALE GENOMIC DNA]</scope>
    <source>
        <strain evidence="1 2">CDC-2227-81</strain>
    </source>
</reference>
<dbReference type="AlphaFoldDB" id="A0AAD3WXM8"/>
<comment type="caution">
    <text evidence="1">The sequence shown here is derived from an EMBL/GenBank/DDBJ whole genome shotgun (WGS) entry which is preliminary data.</text>
</comment>
<dbReference type="RefSeq" id="WP_151182440.1">
    <property type="nucleotide sequence ID" value="NZ_VZUQ01000033.1"/>
</dbReference>
<gene>
    <name evidence="1" type="ORF">F6450_04670</name>
</gene>